<feature type="domain" description="Methyltransferase" evidence="2">
    <location>
        <begin position="38"/>
        <end position="128"/>
    </location>
</feature>
<dbReference type="Pfam" id="PF13649">
    <property type="entry name" value="Methyltransf_25"/>
    <property type="match status" value="1"/>
</dbReference>
<dbReference type="GO" id="GO:0032259">
    <property type="term" value="P:methylation"/>
    <property type="evidence" value="ECO:0007669"/>
    <property type="project" value="UniProtKB-KW"/>
</dbReference>
<dbReference type="InterPro" id="IPR041698">
    <property type="entry name" value="Methyltransf_25"/>
</dbReference>
<keyword evidence="3" id="KW-0489">Methyltransferase</keyword>
<dbReference type="GO" id="GO:0008168">
    <property type="term" value="F:methyltransferase activity"/>
    <property type="evidence" value="ECO:0007669"/>
    <property type="project" value="UniProtKB-KW"/>
</dbReference>
<evidence type="ECO:0000313" key="3">
    <source>
        <dbReference type="EMBL" id="CUR56915.1"/>
    </source>
</evidence>
<evidence type="ECO:0000256" key="1">
    <source>
        <dbReference type="ARBA" id="ARBA00022679"/>
    </source>
</evidence>
<dbReference type="EMBL" id="CZKB01000004">
    <property type="protein sequence ID" value="CUR56915.1"/>
    <property type="molecule type" value="Genomic_DNA"/>
</dbReference>
<accession>A0A2P2C4F0</accession>
<dbReference type="SUPFAM" id="SSF53335">
    <property type="entry name" value="S-adenosyl-L-methionine-dependent methyltransferases"/>
    <property type="match status" value="1"/>
</dbReference>
<dbReference type="Gene3D" id="3.40.50.150">
    <property type="entry name" value="Vaccinia Virus protein VP39"/>
    <property type="match status" value="1"/>
</dbReference>
<dbReference type="PANTHER" id="PTHR43861:SF3">
    <property type="entry name" value="PUTATIVE (AFU_ORTHOLOGUE AFUA_2G14390)-RELATED"/>
    <property type="match status" value="1"/>
</dbReference>
<dbReference type="CDD" id="cd02440">
    <property type="entry name" value="AdoMet_MTases"/>
    <property type="match status" value="1"/>
</dbReference>
<protein>
    <submittedName>
        <fullName evidence="3">Methyltransferase type 12</fullName>
    </submittedName>
</protein>
<gene>
    <name evidence="3" type="ORF">NOCA1120266</name>
</gene>
<proteinExistence type="predicted"/>
<dbReference type="AlphaFoldDB" id="A0A2P2C4F0"/>
<evidence type="ECO:0000259" key="2">
    <source>
        <dbReference type="Pfam" id="PF13649"/>
    </source>
</evidence>
<reference evidence="3" key="1">
    <citation type="submission" date="2015-08" db="EMBL/GenBank/DDBJ databases">
        <authorList>
            <person name="Babu N.S."/>
            <person name="Beckwith C.J."/>
            <person name="Beseler K.G."/>
            <person name="Brison A."/>
            <person name="Carone J.V."/>
            <person name="Caskin T.P."/>
            <person name="Diamond M."/>
            <person name="Durham M.E."/>
            <person name="Foxe J.M."/>
            <person name="Go M."/>
            <person name="Henderson B.A."/>
            <person name="Jones I.B."/>
            <person name="McGettigan J.A."/>
            <person name="Micheletti S.J."/>
            <person name="Nasrallah M.E."/>
            <person name="Ortiz D."/>
            <person name="Piller C.R."/>
            <person name="Privatt S.R."/>
            <person name="Schneider S.L."/>
            <person name="Sharp S."/>
            <person name="Smith T.C."/>
            <person name="Stanton J.D."/>
            <person name="Ullery H.E."/>
            <person name="Wilson R.J."/>
            <person name="Serrano M.G."/>
            <person name="Buck G."/>
            <person name="Lee V."/>
            <person name="Wang Y."/>
            <person name="Carvalho R."/>
            <person name="Voegtly L."/>
            <person name="Shi R."/>
            <person name="Duckworth R."/>
            <person name="Johnson A."/>
            <person name="Loviza R."/>
            <person name="Walstead R."/>
            <person name="Shah Z."/>
            <person name="Kiflezghi M."/>
            <person name="Wade K."/>
            <person name="Ball S.L."/>
            <person name="Bradley K.W."/>
            <person name="Asai D.J."/>
            <person name="Bowman C.A."/>
            <person name="Russell D.A."/>
            <person name="Pope W.H."/>
            <person name="Jacobs-Sera D."/>
            <person name="Hendrix R.W."/>
            <person name="Hatfull G.F."/>
        </authorList>
    </citation>
    <scope>NUCLEOTIDE SEQUENCE</scope>
</reference>
<dbReference type="PANTHER" id="PTHR43861">
    <property type="entry name" value="TRANS-ACONITATE 2-METHYLTRANSFERASE-RELATED"/>
    <property type="match status" value="1"/>
</dbReference>
<name>A0A2P2C4F0_9ZZZZ</name>
<organism evidence="3">
    <name type="scientific">metagenome</name>
    <dbReference type="NCBI Taxonomy" id="256318"/>
    <lineage>
        <taxon>unclassified sequences</taxon>
        <taxon>metagenomes</taxon>
    </lineage>
</organism>
<keyword evidence="1 3" id="KW-0808">Transferase</keyword>
<sequence length="204" mass="21583">MDAGAWDERYAAAELVWSREPNRFVAEEVADLPPGAAVDLAAGEGRNAIWLASRGWSATAVDFSQVALDKGARLAAEAGIEVTWVCADATTWQPPEPVDLVVVAYLQLPAEDRRRAVRGAASMLRPGGTFLLVAHDTTNLAEGTGGPQDPAVLMTAEDVLGDLAGLDVEVVRAGRVAREVTAADEHGGAERRTAWDCLVRAVRG</sequence>
<dbReference type="InterPro" id="IPR029063">
    <property type="entry name" value="SAM-dependent_MTases_sf"/>
</dbReference>